<gene>
    <name evidence="8" type="ORF">CINCED_3A005045</name>
</gene>
<dbReference type="GO" id="GO:0005886">
    <property type="term" value="C:plasma membrane"/>
    <property type="evidence" value="ECO:0007669"/>
    <property type="project" value="TreeGrafter"/>
</dbReference>
<dbReference type="InterPro" id="IPR036938">
    <property type="entry name" value="PAP2/HPO_sf"/>
</dbReference>
<comment type="subcellular location">
    <subcellularLocation>
        <location evidence="1">Membrane</location>
        <topology evidence="1">Multi-pass membrane protein</topology>
    </subcellularLocation>
</comment>
<feature type="domain" description="Phosphatidic acid phosphatase type 2/haloperoxidase" evidence="7">
    <location>
        <begin position="84"/>
        <end position="223"/>
    </location>
</feature>
<dbReference type="AlphaFoldDB" id="A0A5E4NHT8"/>
<dbReference type="GO" id="GO:0007165">
    <property type="term" value="P:signal transduction"/>
    <property type="evidence" value="ECO:0007669"/>
    <property type="project" value="TreeGrafter"/>
</dbReference>
<keyword evidence="3 6" id="KW-0812">Transmembrane</keyword>
<keyword evidence="9" id="KW-1185">Reference proteome</keyword>
<dbReference type="Gene3D" id="1.20.144.10">
    <property type="entry name" value="Phosphatidic acid phosphatase type 2/haloperoxidase"/>
    <property type="match status" value="1"/>
</dbReference>
<evidence type="ECO:0000256" key="1">
    <source>
        <dbReference type="ARBA" id="ARBA00004141"/>
    </source>
</evidence>
<evidence type="ECO:0000256" key="5">
    <source>
        <dbReference type="ARBA" id="ARBA00023136"/>
    </source>
</evidence>
<protein>
    <submittedName>
        <fullName evidence="8">Phosphatidic acid phosphatase type 2/haloperoxidase</fullName>
    </submittedName>
</protein>
<feature type="transmembrane region" description="Helical" evidence="6">
    <location>
        <begin position="81"/>
        <end position="100"/>
    </location>
</feature>
<keyword evidence="8" id="KW-0575">Peroxidase</keyword>
<feature type="transmembrane region" description="Helical" evidence="6">
    <location>
        <begin position="7"/>
        <end position="30"/>
    </location>
</feature>
<feature type="transmembrane region" description="Helical" evidence="6">
    <location>
        <begin position="149"/>
        <end position="170"/>
    </location>
</feature>
<sequence length="239" mass="27617">MELYKEIIFEVTLVLIIGLLVMVTSFLEPIPRGFFCDDETIKYPYKPSTISKSFLCLFYLLLPNLLMCLKYYWTICKNINNLYVNIIYFWLGSGLTQITVNLGKYYTGRLRPHFIYVCKPNIDCTSQDQYISDYVCTNLELSVVNDSRASFPSGHASLAFYSTVYIILYLHSYKKNIAWVIIEFAIFASAWYTTLTRITDNMHHFTDVLAGSIIGTTFAILMMCEVKKRTTQAKIDSDD</sequence>
<evidence type="ECO:0000259" key="7">
    <source>
        <dbReference type="SMART" id="SM00014"/>
    </source>
</evidence>
<dbReference type="OrthoDB" id="8907274at2759"/>
<evidence type="ECO:0000256" key="3">
    <source>
        <dbReference type="ARBA" id="ARBA00022692"/>
    </source>
</evidence>
<dbReference type="SMART" id="SM00014">
    <property type="entry name" value="acidPPc"/>
    <property type="match status" value="1"/>
</dbReference>
<evidence type="ECO:0000256" key="4">
    <source>
        <dbReference type="ARBA" id="ARBA00022989"/>
    </source>
</evidence>
<dbReference type="PANTHER" id="PTHR10165">
    <property type="entry name" value="LIPID PHOSPHATE PHOSPHATASE"/>
    <property type="match status" value="1"/>
</dbReference>
<organism evidence="8 9">
    <name type="scientific">Cinara cedri</name>
    <dbReference type="NCBI Taxonomy" id="506608"/>
    <lineage>
        <taxon>Eukaryota</taxon>
        <taxon>Metazoa</taxon>
        <taxon>Ecdysozoa</taxon>
        <taxon>Arthropoda</taxon>
        <taxon>Hexapoda</taxon>
        <taxon>Insecta</taxon>
        <taxon>Pterygota</taxon>
        <taxon>Neoptera</taxon>
        <taxon>Paraneoptera</taxon>
        <taxon>Hemiptera</taxon>
        <taxon>Sternorrhyncha</taxon>
        <taxon>Aphidomorpha</taxon>
        <taxon>Aphidoidea</taxon>
        <taxon>Aphididae</taxon>
        <taxon>Lachninae</taxon>
        <taxon>Cinara</taxon>
    </lineage>
</organism>
<dbReference type="GO" id="GO:0006644">
    <property type="term" value="P:phospholipid metabolic process"/>
    <property type="evidence" value="ECO:0007669"/>
    <property type="project" value="InterPro"/>
</dbReference>
<feature type="transmembrane region" description="Helical" evidence="6">
    <location>
        <begin position="50"/>
        <end position="69"/>
    </location>
</feature>
<evidence type="ECO:0000256" key="2">
    <source>
        <dbReference type="ARBA" id="ARBA00008816"/>
    </source>
</evidence>
<evidence type="ECO:0000256" key="6">
    <source>
        <dbReference type="SAM" id="Phobius"/>
    </source>
</evidence>
<reference evidence="8 9" key="1">
    <citation type="submission" date="2019-08" db="EMBL/GenBank/DDBJ databases">
        <authorList>
            <person name="Alioto T."/>
            <person name="Alioto T."/>
            <person name="Gomez Garrido J."/>
        </authorList>
    </citation>
    <scope>NUCLEOTIDE SEQUENCE [LARGE SCALE GENOMIC DNA]</scope>
</reference>
<comment type="similarity">
    <text evidence="2">Belongs to the PA-phosphatase related phosphoesterase family.</text>
</comment>
<dbReference type="GO" id="GO:0008195">
    <property type="term" value="F:phosphatidate phosphatase activity"/>
    <property type="evidence" value="ECO:0007669"/>
    <property type="project" value="TreeGrafter"/>
</dbReference>
<evidence type="ECO:0000313" key="9">
    <source>
        <dbReference type="Proteomes" id="UP000325440"/>
    </source>
</evidence>
<name>A0A5E4NHT8_9HEMI</name>
<feature type="transmembrane region" description="Helical" evidence="6">
    <location>
        <begin position="205"/>
        <end position="224"/>
    </location>
</feature>
<keyword evidence="8" id="KW-0560">Oxidoreductase</keyword>
<dbReference type="EMBL" id="CABPRJ010002383">
    <property type="protein sequence ID" value="VVC44562.1"/>
    <property type="molecule type" value="Genomic_DNA"/>
</dbReference>
<dbReference type="Proteomes" id="UP000325440">
    <property type="component" value="Unassembled WGS sequence"/>
</dbReference>
<accession>A0A5E4NHT8</accession>
<dbReference type="GO" id="GO:0004601">
    <property type="term" value="F:peroxidase activity"/>
    <property type="evidence" value="ECO:0007669"/>
    <property type="project" value="UniProtKB-KW"/>
</dbReference>
<keyword evidence="5 6" id="KW-0472">Membrane</keyword>
<proteinExistence type="inferred from homology"/>
<dbReference type="SUPFAM" id="SSF48317">
    <property type="entry name" value="Acid phosphatase/Vanadium-dependent haloperoxidase"/>
    <property type="match status" value="1"/>
</dbReference>
<keyword evidence="4 6" id="KW-1133">Transmembrane helix</keyword>
<dbReference type="PANTHER" id="PTHR10165:SF174">
    <property type="entry name" value="PHOSPHATIDIC ACID PHOSPHATASE TYPE 2_HALOPEROXIDASE DOMAIN-CONTAINING PROTEIN"/>
    <property type="match status" value="1"/>
</dbReference>
<feature type="transmembrane region" description="Helical" evidence="6">
    <location>
        <begin position="177"/>
        <end position="193"/>
    </location>
</feature>
<dbReference type="GO" id="GO:0046839">
    <property type="term" value="P:phospholipid dephosphorylation"/>
    <property type="evidence" value="ECO:0007669"/>
    <property type="project" value="TreeGrafter"/>
</dbReference>
<dbReference type="InterPro" id="IPR043216">
    <property type="entry name" value="PAP-like"/>
</dbReference>
<dbReference type="CDD" id="cd03384">
    <property type="entry name" value="PAP2_wunen"/>
    <property type="match status" value="1"/>
</dbReference>
<evidence type="ECO:0000313" key="8">
    <source>
        <dbReference type="EMBL" id="VVC44562.1"/>
    </source>
</evidence>
<dbReference type="Pfam" id="PF01569">
    <property type="entry name" value="PAP2"/>
    <property type="match status" value="1"/>
</dbReference>
<dbReference type="InterPro" id="IPR000326">
    <property type="entry name" value="PAP2/HPO"/>
</dbReference>